<dbReference type="InterPro" id="IPR001638">
    <property type="entry name" value="Solute-binding_3/MltF_N"/>
</dbReference>
<comment type="caution">
    <text evidence="2">The sequence shown here is derived from an EMBL/GenBank/DDBJ whole genome shotgun (WGS) entry which is preliminary data.</text>
</comment>
<evidence type="ECO:0000259" key="1">
    <source>
        <dbReference type="SMART" id="SM00062"/>
    </source>
</evidence>
<name>A0A2N8L250_9BURK</name>
<dbReference type="SUPFAM" id="SSF53850">
    <property type="entry name" value="Periplasmic binding protein-like II"/>
    <property type="match status" value="1"/>
</dbReference>
<gene>
    <name evidence="2" type="ORF">C1O66_16205</name>
</gene>
<proteinExistence type="predicted"/>
<dbReference type="Proteomes" id="UP000235916">
    <property type="component" value="Unassembled WGS sequence"/>
</dbReference>
<dbReference type="Gene3D" id="3.40.190.10">
    <property type="entry name" value="Periplasmic binding protein-like II"/>
    <property type="match status" value="2"/>
</dbReference>
<reference evidence="2 3" key="1">
    <citation type="submission" date="2018-01" db="EMBL/GenBank/DDBJ databases">
        <title>Draft genome sequence of Paucibacter aquatile CR182 isolated from freshwater of the Nakdong River.</title>
        <authorList>
            <person name="Choi A."/>
            <person name="Chung E.J."/>
        </authorList>
    </citation>
    <scope>NUCLEOTIDE SEQUENCE [LARGE SCALE GENOMIC DNA]</scope>
    <source>
        <strain evidence="2 3">CR182</strain>
    </source>
</reference>
<dbReference type="EMBL" id="POSP01000003">
    <property type="protein sequence ID" value="PND39789.1"/>
    <property type="molecule type" value="Genomic_DNA"/>
</dbReference>
<evidence type="ECO:0000313" key="2">
    <source>
        <dbReference type="EMBL" id="PND39789.1"/>
    </source>
</evidence>
<dbReference type="AlphaFoldDB" id="A0A2N8L250"/>
<keyword evidence="3" id="KW-1185">Reference proteome</keyword>
<accession>A0A2N8L250</accession>
<dbReference type="Pfam" id="PF00497">
    <property type="entry name" value="SBP_bac_3"/>
    <property type="match status" value="1"/>
</dbReference>
<protein>
    <submittedName>
        <fullName evidence="2">Amino acid-binding protein</fullName>
    </submittedName>
</protein>
<sequence>MAFGEKIPPFCFPKTDSGIELEVIRAALAYKGHQLKPLYFPFARIPVSFRDGTVDAVMTDLGQDLSSAGGHYADPAVLYDNVFITLSRRQIKISTPADLKGLSVVSFAGAIKRYPEWLEPVRRAGLYTEINDQSVQVKTLMLGRYDVVLSDRNIFKYFALQLKSEGFTELQPVDETAFVKLNPQDYRPVFRDPRIRDDFNQGLKQLKESGRFQAIYDKYLKD</sequence>
<organism evidence="2 3">
    <name type="scientific">Kinneretia aquatilis</name>
    <dbReference type="NCBI Taxonomy" id="2070761"/>
    <lineage>
        <taxon>Bacteria</taxon>
        <taxon>Pseudomonadati</taxon>
        <taxon>Pseudomonadota</taxon>
        <taxon>Betaproteobacteria</taxon>
        <taxon>Burkholderiales</taxon>
        <taxon>Sphaerotilaceae</taxon>
        <taxon>Roseateles</taxon>
    </lineage>
</organism>
<dbReference type="SMART" id="SM00062">
    <property type="entry name" value="PBPb"/>
    <property type="match status" value="1"/>
</dbReference>
<evidence type="ECO:0000313" key="3">
    <source>
        <dbReference type="Proteomes" id="UP000235916"/>
    </source>
</evidence>
<feature type="domain" description="Solute-binding protein family 3/N-terminal" evidence="1">
    <location>
        <begin position="1"/>
        <end position="222"/>
    </location>
</feature>
<dbReference type="OrthoDB" id="245568at2"/>